<dbReference type="AlphaFoldDB" id="A0A0S4JAM7"/>
<protein>
    <submittedName>
        <fullName evidence="2">Uncharacterized protein</fullName>
    </submittedName>
</protein>
<organism evidence="2 3">
    <name type="scientific">Bodo saltans</name>
    <name type="common">Flagellated protozoan</name>
    <dbReference type="NCBI Taxonomy" id="75058"/>
    <lineage>
        <taxon>Eukaryota</taxon>
        <taxon>Discoba</taxon>
        <taxon>Euglenozoa</taxon>
        <taxon>Kinetoplastea</taxon>
        <taxon>Metakinetoplastina</taxon>
        <taxon>Eubodonida</taxon>
        <taxon>Bodonidae</taxon>
        <taxon>Bodo</taxon>
    </lineage>
</organism>
<evidence type="ECO:0000313" key="2">
    <source>
        <dbReference type="EMBL" id="CUG86053.1"/>
    </source>
</evidence>
<accession>A0A0S4JAM7</accession>
<evidence type="ECO:0000256" key="1">
    <source>
        <dbReference type="SAM" id="MobiDB-lite"/>
    </source>
</evidence>
<evidence type="ECO:0000313" key="3">
    <source>
        <dbReference type="Proteomes" id="UP000051952"/>
    </source>
</evidence>
<gene>
    <name evidence="2" type="ORF">BSAL_91495</name>
</gene>
<dbReference type="VEuPathDB" id="TriTrypDB:BSAL_91495"/>
<dbReference type="Proteomes" id="UP000051952">
    <property type="component" value="Unassembled WGS sequence"/>
</dbReference>
<name>A0A0S4JAM7_BODSA</name>
<keyword evidence="3" id="KW-1185">Reference proteome</keyword>
<reference evidence="3" key="1">
    <citation type="submission" date="2015-09" db="EMBL/GenBank/DDBJ databases">
        <authorList>
            <consortium name="Pathogen Informatics"/>
        </authorList>
    </citation>
    <scope>NUCLEOTIDE SEQUENCE [LARGE SCALE GENOMIC DNA]</scope>
    <source>
        <strain evidence="3">Lake Konstanz</strain>
    </source>
</reference>
<sequence length="119" mass="13453">MLPSDGLLEMFARPLERHVSRREFEGILSDLSVLYRTDEEYRALFERPQSSSQTAHKSLQPQQLGNGDDVHKIRVTHVSGEVKVVEIAAQSAMKLDKGSLTRRLGLLGIRDIQRLEVIS</sequence>
<feature type="region of interest" description="Disordered" evidence="1">
    <location>
        <begin position="46"/>
        <end position="69"/>
    </location>
</feature>
<proteinExistence type="predicted"/>
<dbReference type="EMBL" id="CYKH01001233">
    <property type="protein sequence ID" value="CUG86053.1"/>
    <property type="molecule type" value="Genomic_DNA"/>
</dbReference>
<feature type="compositionally biased region" description="Polar residues" evidence="1">
    <location>
        <begin position="48"/>
        <end position="65"/>
    </location>
</feature>